<feature type="signal peptide" evidence="10">
    <location>
        <begin position="1"/>
        <end position="23"/>
    </location>
</feature>
<feature type="chain" id="PRO_5041737906" evidence="10">
    <location>
        <begin position="24"/>
        <end position="685"/>
    </location>
</feature>
<proteinExistence type="inferred from homology"/>
<dbReference type="GO" id="GO:0044718">
    <property type="term" value="P:siderophore transmembrane transport"/>
    <property type="evidence" value="ECO:0007669"/>
    <property type="project" value="TreeGrafter"/>
</dbReference>
<evidence type="ECO:0000256" key="8">
    <source>
        <dbReference type="PROSITE-ProRule" id="PRU01360"/>
    </source>
</evidence>
<dbReference type="KEGG" id="tdu:QJT80_00840"/>
<comment type="subcellular location">
    <subcellularLocation>
        <location evidence="1 8">Cell outer membrane</location>
        <topology evidence="1 8">Multi-pass membrane protein</topology>
    </subcellularLocation>
</comment>
<dbReference type="SUPFAM" id="SSF56935">
    <property type="entry name" value="Porins"/>
    <property type="match status" value="1"/>
</dbReference>
<keyword evidence="4 8" id="KW-0812">Transmembrane</keyword>
<evidence type="ECO:0000259" key="11">
    <source>
        <dbReference type="Pfam" id="PF00593"/>
    </source>
</evidence>
<reference evidence="13" key="1">
    <citation type="journal article" date="2023" name="Int. J. Mol. Sci.">
        <title>Metagenomics Revealed a New Genus 'Candidatus Thiocaldithrix dubininis' gen. nov., sp. nov. and a New Species 'Candidatus Thiothrix putei' sp. nov. in the Family Thiotrichaceae, Some Members of Which Have Traits of Both Na+- and H+-Motive Energetics.</title>
        <authorList>
            <person name="Ravin N.V."/>
            <person name="Muntyan M.S."/>
            <person name="Smolyakov D.D."/>
            <person name="Rudenko T.S."/>
            <person name="Beletsky A.V."/>
            <person name="Mardanov A.V."/>
            <person name="Grabovich M.Y."/>
        </authorList>
    </citation>
    <scope>NUCLEOTIDE SEQUENCE</scope>
    <source>
        <strain evidence="13">GKL-01</strain>
    </source>
</reference>
<dbReference type="Pfam" id="PF00593">
    <property type="entry name" value="TonB_dep_Rec_b-barrel"/>
    <property type="match status" value="1"/>
</dbReference>
<organism evidence="13">
    <name type="scientific">Candidatus Thiocaldithrix dubininis</name>
    <dbReference type="NCBI Taxonomy" id="3080823"/>
    <lineage>
        <taxon>Bacteria</taxon>
        <taxon>Pseudomonadati</taxon>
        <taxon>Pseudomonadota</taxon>
        <taxon>Gammaproteobacteria</taxon>
        <taxon>Thiotrichales</taxon>
        <taxon>Thiotrichaceae</taxon>
        <taxon>Candidatus Thiocaldithrix</taxon>
    </lineage>
</organism>
<keyword evidence="13" id="KW-0675">Receptor</keyword>
<dbReference type="Pfam" id="PF07715">
    <property type="entry name" value="Plug"/>
    <property type="match status" value="1"/>
</dbReference>
<evidence type="ECO:0000256" key="7">
    <source>
        <dbReference type="ARBA" id="ARBA00023237"/>
    </source>
</evidence>
<keyword evidence="5 9" id="KW-0798">TonB box</keyword>
<reference evidence="13" key="2">
    <citation type="submission" date="2023-04" db="EMBL/GenBank/DDBJ databases">
        <authorList>
            <person name="Beletskiy A.V."/>
            <person name="Mardanov A.V."/>
            <person name="Ravin N.V."/>
        </authorList>
    </citation>
    <scope>NUCLEOTIDE SEQUENCE</scope>
    <source>
        <strain evidence="13">GKL-01</strain>
    </source>
</reference>
<name>A0AA95HAA5_9GAMM</name>
<dbReference type="CDD" id="cd01347">
    <property type="entry name" value="ligand_gated_channel"/>
    <property type="match status" value="1"/>
</dbReference>
<dbReference type="PANTHER" id="PTHR30069">
    <property type="entry name" value="TONB-DEPENDENT OUTER MEMBRANE RECEPTOR"/>
    <property type="match status" value="1"/>
</dbReference>
<evidence type="ECO:0000313" key="13">
    <source>
        <dbReference type="EMBL" id="WGZ91031.1"/>
    </source>
</evidence>
<dbReference type="Gene3D" id="2.40.170.20">
    <property type="entry name" value="TonB-dependent receptor, beta-barrel domain"/>
    <property type="match status" value="1"/>
</dbReference>
<dbReference type="InterPro" id="IPR036942">
    <property type="entry name" value="Beta-barrel_TonB_sf"/>
</dbReference>
<dbReference type="EMBL" id="CP124755">
    <property type="protein sequence ID" value="WGZ91031.1"/>
    <property type="molecule type" value="Genomic_DNA"/>
</dbReference>
<dbReference type="Proteomes" id="UP001300672">
    <property type="component" value="Chromosome"/>
</dbReference>
<dbReference type="InterPro" id="IPR039426">
    <property type="entry name" value="TonB-dep_rcpt-like"/>
</dbReference>
<comment type="similarity">
    <text evidence="8 9">Belongs to the TonB-dependent receptor family.</text>
</comment>
<evidence type="ECO:0000256" key="2">
    <source>
        <dbReference type="ARBA" id="ARBA00022448"/>
    </source>
</evidence>
<dbReference type="InterPro" id="IPR000531">
    <property type="entry name" value="Beta-barrel_TonB"/>
</dbReference>
<feature type="domain" description="TonB-dependent receptor plug" evidence="12">
    <location>
        <begin position="60"/>
        <end position="143"/>
    </location>
</feature>
<dbReference type="PROSITE" id="PS52016">
    <property type="entry name" value="TONB_DEPENDENT_REC_3"/>
    <property type="match status" value="1"/>
</dbReference>
<keyword evidence="10" id="KW-0732">Signal</keyword>
<dbReference type="InterPro" id="IPR012910">
    <property type="entry name" value="Plug_dom"/>
</dbReference>
<evidence type="ECO:0000259" key="12">
    <source>
        <dbReference type="Pfam" id="PF07715"/>
    </source>
</evidence>
<evidence type="ECO:0000256" key="10">
    <source>
        <dbReference type="SAM" id="SignalP"/>
    </source>
</evidence>
<dbReference type="GO" id="GO:0015344">
    <property type="term" value="F:siderophore uptake transmembrane transporter activity"/>
    <property type="evidence" value="ECO:0007669"/>
    <property type="project" value="TreeGrafter"/>
</dbReference>
<keyword evidence="7 8" id="KW-0998">Cell outer membrane</keyword>
<keyword evidence="3 8" id="KW-1134">Transmembrane beta strand</keyword>
<evidence type="ECO:0000256" key="6">
    <source>
        <dbReference type="ARBA" id="ARBA00023136"/>
    </source>
</evidence>
<dbReference type="Gene3D" id="2.170.130.10">
    <property type="entry name" value="TonB-dependent receptor, plug domain"/>
    <property type="match status" value="1"/>
</dbReference>
<sequence length="685" mass="74506">MKYALPGLLLCCSTLLLSGLVQANETDTLNVTIKTTKQKKSPNEARAKLAENTPVLPADGGEFLKQLNGVTGSRFGGRGIEPIIRGQSQTQVNVLLDGAYLHGGCPNRMDPPTSYAALESYEKVTVQKGVQTLQNGSGGSGGTVAFERDTRSLVKPTGGLSGKLTATTMSNGVKHDLSADLTAGNQKGYVRLFAQDRNADNYKDGDGKEVRSSYKHRQGGVVLGVTPTENRLIEYSYENNDFSDALYPGAGMDSPTEQADIHRLKYKDKFDGAIKSVDAEAYISNVDHVMDNYSLRTPPPATKMSVPTTSDTKGGKLALTSTVGNHTEVTYGLNVQDRTRNAVMQNKTTNKDMFLLWPNAKTNQTGVFAEAETQLNNNGKLKYGVRYDQVEASADKANVALANGMSANQRYNTVYGTTAKDKTEHNVGGLLRYEKNLNERTTVFTGASHTVRTADETERYLNNGNWTGNPDIKPEKHNQLDLGVSHKIGKTRLTGSVFADKVDDFILRDAKMVNVAGTPTKTTIYRNVDADLYGLELGSEAKLNDKLKVSGDVAYVRRKNTTDNRNIAQTAPVIGKVQLDYAATKWGGGTRVRFAGNQGKLDKASPVEVLDKAGNPVSAGGYAVFDAYGRYNITKATRVRFGVDNLFDKTYAEQVSRANSDIANPQAIRVNEPGRTAWLKLETEF</sequence>
<keyword evidence="2 8" id="KW-0813">Transport</keyword>
<keyword evidence="6 8" id="KW-0472">Membrane</keyword>
<dbReference type="PANTHER" id="PTHR30069:SF49">
    <property type="entry name" value="OUTER MEMBRANE PROTEIN C"/>
    <property type="match status" value="1"/>
</dbReference>
<dbReference type="AlphaFoldDB" id="A0AA95HAA5"/>
<dbReference type="GO" id="GO:0009279">
    <property type="term" value="C:cell outer membrane"/>
    <property type="evidence" value="ECO:0007669"/>
    <property type="project" value="UniProtKB-SubCell"/>
</dbReference>
<accession>A0AA95HAA5</accession>
<dbReference type="NCBIfam" id="TIGR01778">
    <property type="entry name" value="TonB-copper"/>
    <property type="match status" value="1"/>
</dbReference>
<gene>
    <name evidence="13" type="ORF">QJT80_00840</name>
</gene>
<feature type="domain" description="TonB-dependent receptor-like beta-barrel" evidence="11">
    <location>
        <begin position="200"/>
        <end position="646"/>
    </location>
</feature>
<evidence type="ECO:0000256" key="3">
    <source>
        <dbReference type="ARBA" id="ARBA00022452"/>
    </source>
</evidence>
<evidence type="ECO:0000256" key="9">
    <source>
        <dbReference type="RuleBase" id="RU003357"/>
    </source>
</evidence>
<protein>
    <submittedName>
        <fullName evidence="13">TonB-dependent copper receptor</fullName>
    </submittedName>
</protein>
<evidence type="ECO:0000256" key="4">
    <source>
        <dbReference type="ARBA" id="ARBA00022692"/>
    </source>
</evidence>
<evidence type="ECO:0000256" key="1">
    <source>
        <dbReference type="ARBA" id="ARBA00004571"/>
    </source>
</evidence>
<dbReference type="InterPro" id="IPR037066">
    <property type="entry name" value="Plug_dom_sf"/>
</dbReference>
<dbReference type="InterPro" id="IPR010100">
    <property type="entry name" value="TonB-dep_Cu_rcpt"/>
</dbReference>
<evidence type="ECO:0000256" key="5">
    <source>
        <dbReference type="ARBA" id="ARBA00023077"/>
    </source>
</evidence>